<dbReference type="PANTHER" id="PTHR36122:SF2">
    <property type="entry name" value="NICOTINAMIDE RIBOSIDE TRANSPORTER PNUC"/>
    <property type="match status" value="1"/>
</dbReference>
<dbReference type="RefSeq" id="WP_052110091.1">
    <property type="nucleotide sequence ID" value="NZ_AVPJ01000018.1"/>
</dbReference>
<dbReference type="Proteomes" id="UP000030002">
    <property type="component" value="Unassembled WGS sequence"/>
</dbReference>
<dbReference type="GO" id="GO:0034257">
    <property type="term" value="F:nicotinamide riboside transmembrane transporter activity"/>
    <property type="evidence" value="ECO:0007669"/>
    <property type="project" value="InterPro"/>
</dbReference>
<keyword evidence="5 8" id="KW-0812">Transmembrane</keyword>
<keyword evidence="4" id="KW-1003">Cell membrane</keyword>
<evidence type="ECO:0000256" key="4">
    <source>
        <dbReference type="ARBA" id="ARBA00022475"/>
    </source>
</evidence>
<dbReference type="PANTHER" id="PTHR36122">
    <property type="entry name" value="NICOTINAMIDE RIBOSIDE TRANSPORTER PNUC"/>
    <property type="match status" value="1"/>
</dbReference>
<evidence type="ECO:0000256" key="6">
    <source>
        <dbReference type="ARBA" id="ARBA00022989"/>
    </source>
</evidence>
<gene>
    <name evidence="9" type="ORF">N802_06855</name>
</gene>
<evidence type="ECO:0000313" key="9">
    <source>
        <dbReference type="EMBL" id="KGN30530.1"/>
    </source>
</evidence>
<evidence type="ECO:0000256" key="5">
    <source>
        <dbReference type="ARBA" id="ARBA00022692"/>
    </source>
</evidence>
<dbReference type="STRING" id="1385520.N802_06855"/>
<dbReference type="eggNOG" id="COG3201">
    <property type="taxonomic scope" value="Bacteria"/>
</dbReference>
<feature type="transmembrane region" description="Helical" evidence="8">
    <location>
        <begin position="86"/>
        <end position="105"/>
    </location>
</feature>
<evidence type="ECO:0000256" key="3">
    <source>
        <dbReference type="ARBA" id="ARBA00022448"/>
    </source>
</evidence>
<keyword evidence="6 8" id="KW-1133">Transmembrane helix</keyword>
<keyword evidence="7 8" id="KW-0472">Membrane</keyword>
<sequence length="203" mass="22713">MNWTEVAGFVTGGLCVWLVVRRNIWNFPVGIANNIFFIVLFVQAGLYADAGLQVVYIGLGLLGWYWWLHGGDRRTKLRVRHTPKEAWIAAAVTIGVGTLFLHWLLTNHTDSTVAGWDALTTTMSLVAQVMLNRKWIGTWFVWIAADVMYIGLYAAKGLWLTSLLYAVFLGLCLAGLRQWRAELETEADEMGVVGEAAPVEVRI</sequence>
<dbReference type="Pfam" id="PF04973">
    <property type="entry name" value="NMN_transporter"/>
    <property type="match status" value="1"/>
</dbReference>
<organism evidence="9 10">
    <name type="scientific">Knoellia sinensis KCTC 19936</name>
    <dbReference type="NCBI Taxonomy" id="1385520"/>
    <lineage>
        <taxon>Bacteria</taxon>
        <taxon>Bacillati</taxon>
        <taxon>Actinomycetota</taxon>
        <taxon>Actinomycetes</taxon>
        <taxon>Micrococcales</taxon>
        <taxon>Intrasporangiaceae</taxon>
        <taxon>Knoellia</taxon>
    </lineage>
</organism>
<keyword evidence="10" id="KW-1185">Reference proteome</keyword>
<dbReference type="GO" id="GO:0005886">
    <property type="term" value="C:plasma membrane"/>
    <property type="evidence" value="ECO:0007669"/>
    <property type="project" value="UniProtKB-SubCell"/>
</dbReference>
<comment type="subcellular location">
    <subcellularLocation>
        <location evidence="1">Cell membrane</location>
        <topology evidence="1">Multi-pass membrane protein</topology>
    </subcellularLocation>
</comment>
<name>A0A0A0IZF9_9MICO</name>
<comment type="caution">
    <text evidence="9">The sequence shown here is derived from an EMBL/GenBank/DDBJ whole genome shotgun (WGS) entry which is preliminary data.</text>
</comment>
<dbReference type="EMBL" id="AVPJ01000018">
    <property type="protein sequence ID" value="KGN30530.1"/>
    <property type="molecule type" value="Genomic_DNA"/>
</dbReference>
<proteinExistence type="inferred from homology"/>
<dbReference type="AlphaFoldDB" id="A0A0A0IZF9"/>
<reference evidence="9 10" key="1">
    <citation type="submission" date="2013-08" db="EMBL/GenBank/DDBJ databases">
        <title>The genome sequence of Knoellia sinensis.</title>
        <authorList>
            <person name="Zhu W."/>
            <person name="Wang G."/>
        </authorList>
    </citation>
    <scope>NUCLEOTIDE SEQUENCE [LARGE SCALE GENOMIC DNA]</scope>
    <source>
        <strain evidence="9 10">KCTC 19936</strain>
    </source>
</reference>
<comment type="similarity">
    <text evidence="2">Belongs to the nicotinamide ribonucleoside (NR) uptake permease (TC 4.B.1) family.</text>
</comment>
<evidence type="ECO:0000256" key="8">
    <source>
        <dbReference type="SAM" id="Phobius"/>
    </source>
</evidence>
<dbReference type="NCBIfam" id="TIGR01528">
    <property type="entry name" value="NMN_trans_PnuC"/>
    <property type="match status" value="1"/>
</dbReference>
<evidence type="ECO:0000313" key="10">
    <source>
        <dbReference type="Proteomes" id="UP000030002"/>
    </source>
</evidence>
<evidence type="ECO:0000256" key="2">
    <source>
        <dbReference type="ARBA" id="ARBA00006669"/>
    </source>
</evidence>
<dbReference type="InterPro" id="IPR006419">
    <property type="entry name" value="NMN_transpt_PnuC"/>
</dbReference>
<feature type="transmembrane region" description="Helical" evidence="8">
    <location>
        <begin position="158"/>
        <end position="176"/>
    </location>
</feature>
<dbReference type="OrthoDB" id="9791248at2"/>
<feature type="transmembrane region" description="Helical" evidence="8">
    <location>
        <begin position="36"/>
        <end position="66"/>
    </location>
</feature>
<accession>A0A0A0IZF9</accession>
<evidence type="ECO:0000256" key="7">
    <source>
        <dbReference type="ARBA" id="ARBA00023136"/>
    </source>
</evidence>
<keyword evidence="3" id="KW-0813">Transport</keyword>
<evidence type="ECO:0000256" key="1">
    <source>
        <dbReference type="ARBA" id="ARBA00004651"/>
    </source>
</evidence>
<protein>
    <submittedName>
        <fullName evidence="9">Nicotinamide mononucleotide transporter</fullName>
    </submittedName>
</protein>